<reference evidence="1 2" key="1">
    <citation type="submission" date="2021-09" db="EMBL/GenBank/DDBJ databases">
        <title>Whole genome sequence of Nocardioides sp. GBK3QG-3.</title>
        <authorList>
            <person name="Tuo L."/>
        </authorList>
    </citation>
    <scope>NUCLEOTIDE SEQUENCE [LARGE SCALE GENOMIC DNA]</scope>
    <source>
        <strain evidence="1 2">GBK3QG-3</strain>
    </source>
</reference>
<evidence type="ECO:0000313" key="1">
    <source>
        <dbReference type="EMBL" id="MBZ5737105.1"/>
    </source>
</evidence>
<organism evidence="1 2">
    <name type="scientific">Nocardioides mangrovi</name>
    <dbReference type="NCBI Taxonomy" id="2874580"/>
    <lineage>
        <taxon>Bacteria</taxon>
        <taxon>Bacillati</taxon>
        <taxon>Actinomycetota</taxon>
        <taxon>Actinomycetes</taxon>
        <taxon>Propionibacteriales</taxon>
        <taxon>Nocardioidaceae</taxon>
        <taxon>Nocardioides</taxon>
    </lineage>
</organism>
<accession>A0ABS7U8C4</accession>
<gene>
    <name evidence="1" type="ORF">K8U61_02930</name>
</gene>
<sequence length="144" mass="14902">MTQLDVGPIDYLAVALPAAKMQGDGLKELIDLSERGIIRVLDLVVGVVAEDGTVTAVEVADLDGDGELDLAIFEGVRSGLLDDEDVAETASLVEPGQAVALLVYENTWAGPFVSAMRAAGAEVVAGGRIPAEQVAEALDLLESI</sequence>
<name>A0ABS7U8C4_9ACTN</name>
<comment type="caution">
    <text evidence="1">The sequence shown here is derived from an EMBL/GenBank/DDBJ whole genome shotgun (WGS) entry which is preliminary data.</text>
</comment>
<evidence type="ECO:0000313" key="2">
    <source>
        <dbReference type="Proteomes" id="UP000780875"/>
    </source>
</evidence>
<dbReference type="InterPro" id="IPR028994">
    <property type="entry name" value="Integrin_alpha_N"/>
</dbReference>
<protein>
    <submittedName>
        <fullName evidence="1">DUF6325 family protein</fullName>
    </submittedName>
</protein>
<proteinExistence type="predicted"/>
<dbReference type="InterPro" id="IPR046288">
    <property type="entry name" value="DUF6325"/>
</dbReference>
<dbReference type="EMBL" id="JAIQZJ010000001">
    <property type="protein sequence ID" value="MBZ5737105.1"/>
    <property type="molecule type" value="Genomic_DNA"/>
</dbReference>
<keyword evidence="2" id="KW-1185">Reference proteome</keyword>
<dbReference type="RefSeq" id="WP_224121466.1">
    <property type="nucleotide sequence ID" value="NZ_JAIQZJ010000001.1"/>
</dbReference>
<dbReference type="Proteomes" id="UP000780875">
    <property type="component" value="Unassembled WGS sequence"/>
</dbReference>
<dbReference type="SUPFAM" id="SSF69318">
    <property type="entry name" value="Integrin alpha N-terminal domain"/>
    <property type="match status" value="1"/>
</dbReference>
<dbReference type="Pfam" id="PF19850">
    <property type="entry name" value="DUF6325"/>
    <property type="match status" value="1"/>
</dbReference>